<feature type="coiled-coil region" evidence="8">
    <location>
        <begin position="54"/>
        <end position="81"/>
    </location>
</feature>
<dbReference type="InterPro" id="IPR029058">
    <property type="entry name" value="AB_hydrolase_fold"/>
</dbReference>
<dbReference type="GO" id="GO:0033961">
    <property type="term" value="F:cis-stilbene-oxide hydrolase activity"/>
    <property type="evidence" value="ECO:0007669"/>
    <property type="project" value="UniProtKB-UniRule"/>
</dbReference>
<feature type="active site" description="Nucleophile" evidence="7">
    <location>
        <position position="232"/>
    </location>
</feature>
<evidence type="ECO:0000256" key="7">
    <source>
        <dbReference type="PIRSR" id="PIRSR001112-1"/>
    </source>
</evidence>
<keyword evidence="4 6" id="KW-0058">Aromatic hydrocarbons catabolism</keyword>
<protein>
    <recommendedName>
        <fullName evidence="6">Epoxide hydrolase</fullName>
        <ecNumber evidence="6">3.3.2.9</ecNumber>
    </recommendedName>
</protein>
<comment type="catalytic activity">
    <reaction evidence="1 6">
        <text>1-(4-methoxyphenyl)-N-methyl-N-[(3-methyloxetan-3-yl)methyl]methanamine + H2O = 2-{[(4-methoxybenzyl)(methyl)amino]methyl}-2-methylpropane-1,3-diol</text>
        <dbReference type="Rhea" id="RHEA:55764"/>
        <dbReference type="ChEBI" id="CHEBI:15377"/>
        <dbReference type="ChEBI" id="CHEBI:139161"/>
        <dbReference type="ChEBI" id="CHEBI:139164"/>
        <dbReference type="EC" id="3.3.2.9"/>
    </reaction>
</comment>
<keyword evidence="6" id="KW-0472">Membrane</keyword>
<feature type="active site" description="Proton acceptor" evidence="7">
    <location>
        <position position="434"/>
    </location>
</feature>
<comment type="subcellular location">
    <subcellularLocation>
        <location evidence="6">Endoplasmic reticulum membrane</location>
    </subcellularLocation>
    <subcellularLocation>
        <location evidence="2">Microsome membrane</location>
        <topology evidence="2">Single-pass membrane protein</topology>
    </subcellularLocation>
</comment>
<feature type="signal peptide" evidence="9">
    <location>
        <begin position="1"/>
        <end position="17"/>
    </location>
</feature>
<reference evidence="12" key="2">
    <citation type="submission" date="2020-10" db="UniProtKB">
        <authorList>
            <consortium name="WormBaseParasite"/>
        </authorList>
    </citation>
    <scope>IDENTIFICATION</scope>
</reference>
<dbReference type="InterPro" id="IPR000639">
    <property type="entry name" value="Epox_hydrolase-like"/>
</dbReference>
<dbReference type="PIRSF" id="PIRSF001112">
    <property type="entry name" value="Epoxide_hydrolase"/>
    <property type="match status" value="1"/>
</dbReference>
<evidence type="ECO:0000256" key="6">
    <source>
        <dbReference type="PIRNR" id="PIRNR001112"/>
    </source>
</evidence>
<evidence type="ECO:0000256" key="5">
    <source>
        <dbReference type="ARBA" id="ARBA00022801"/>
    </source>
</evidence>
<keyword evidence="6" id="KW-0256">Endoplasmic reticulum</keyword>
<name>A0A7E4UUH6_PANRE</name>
<dbReference type="WBParaSite" id="Pan_g12996.t1">
    <property type="protein sequence ID" value="Pan_g12996.t1"/>
    <property type="gene ID" value="Pan_g12996"/>
</dbReference>
<evidence type="ECO:0000256" key="9">
    <source>
        <dbReference type="SAM" id="SignalP"/>
    </source>
</evidence>
<dbReference type="AlphaFoldDB" id="A0A7E4UUH6"/>
<evidence type="ECO:0000313" key="12">
    <source>
        <dbReference type="WBParaSite" id="Pan_g12996.t1"/>
    </source>
</evidence>
<dbReference type="SUPFAM" id="SSF53474">
    <property type="entry name" value="alpha/beta-Hydrolases"/>
    <property type="match status" value="1"/>
</dbReference>
<evidence type="ECO:0000256" key="3">
    <source>
        <dbReference type="ARBA" id="ARBA00010088"/>
    </source>
</evidence>
<keyword evidence="5 6" id="KW-0378">Hydrolase</keyword>
<reference evidence="11" key="1">
    <citation type="journal article" date="2013" name="Genetics">
        <title>The draft genome and transcriptome of Panagrellus redivivus are shaped by the harsh demands of a free-living lifestyle.</title>
        <authorList>
            <person name="Srinivasan J."/>
            <person name="Dillman A.R."/>
            <person name="Macchietto M.G."/>
            <person name="Heikkinen L."/>
            <person name="Lakso M."/>
            <person name="Fracchia K.M."/>
            <person name="Antoshechkin I."/>
            <person name="Mortazavi A."/>
            <person name="Wong G."/>
            <person name="Sternberg P.W."/>
        </authorList>
    </citation>
    <scope>NUCLEOTIDE SEQUENCE [LARGE SCALE GENOMIC DNA]</scope>
    <source>
        <strain evidence="11">MT8872</strain>
    </source>
</reference>
<dbReference type="GO" id="GO:0005789">
    <property type="term" value="C:endoplasmic reticulum membrane"/>
    <property type="evidence" value="ECO:0007669"/>
    <property type="project" value="UniProtKB-SubCell"/>
</dbReference>
<organism evidence="11 12">
    <name type="scientific">Panagrellus redivivus</name>
    <name type="common">Microworm</name>
    <dbReference type="NCBI Taxonomy" id="6233"/>
    <lineage>
        <taxon>Eukaryota</taxon>
        <taxon>Metazoa</taxon>
        <taxon>Ecdysozoa</taxon>
        <taxon>Nematoda</taxon>
        <taxon>Chromadorea</taxon>
        <taxon>Rhabditida</taxon>
        <taxon>Tylenchina</taxon>
        <taxon>Panagrolaimomorpha</taxon>
        <taxon>Panagrolaimoidea</taxon>
        <taxon>Panagrolaimidae</taxon>
        <taxon>Panagrellus</taxon>
    </lineage>
</organism>
<proteinExistence type="inferred from homology"/>
<keyword evidence="9" id="KW-0732">Signal</keyword>
<accession>A0A7E4UUH6</accession>
<dbReference type="PRINTS" id="PR00412">
    <property type="entry name" value="EPOXHYDRLASE"/>
</dbReference>
<dbReference type="PANTHER" id="PTHR21661:SF35">
    <property type="entry name" value="EPOXIDE HYDROLASE"/>
    <property type="match status" value="1"/>
</dbReference>
<dbReference type="Proteomes" id="UP000492821">
    <property type="component" value="Unassembled WGS sequence"/>
</dbReference>
<feature type="domain" description="Epoxide hydrolase N-terminal" evidence="10">
    <location>
        <begin position="49"/>
        <end position="159"/>
    </location>
</feature>
<dbReference type="Pfam" id="PF06441">
    <property type="entry name" value="EHN"/>
    <property type="match status" value="1"/>
</dbReference>
<dbReference type="PANTHER" id="PTHR21661">
    <property type="entry name" value="EPOXIDE HYDROLASE 1-RELATED"/>
    <property type="match status" value="1"/>
</dbReference>
<keyword evidence="8" id="KW-0175">Coiled coil</keyword>
<dbReference type="Gene3D" id="3.40.50.1820">
    <property type="entry name" value="alpha/beta hydrolase"/>
    <property type="match status" value="1"/>
</dbReference>
<feature type="chain" id="PRO_5028853911" description="Epoxide hydrolase" evidence="9">
    <location>
        <begin position="18"/>
        <end position="471"/>
    </location>
</feature>
<comment type="similarity">
    <text evidence="3 6">Belongs to the peptidase S33 family.</text>
</comment>
<evidence type="ECO:0000256" key="4">
    <source>
        <dbReference type="ARBA" id="ARBA00022797"/>
    </source>
</evidence>
<dbReference type="GO" id="GO:0097176">
    <property type="term" value="P:epoxide metabolic process"/>
    <property type="evidence" value="ECO:0007669"/>
    <property type="project" value="TreeGrafter"/>
</dbReference>
<evidence type="ECO:0000259" key="10">
    <source>
        <dbReference type="Pfam" id="PF06441"/>
    </source>
</evidence>
<dbReference type="InterPro" id="IPR010497">
    <property type="entry name" value="Epoxide_hydro_N"/>
</dbReference>
<feature type="active site" description="Proton donor" evidence="7">
    <location>
        <position position="378"/>
    </location>
</feature>
<evidence type="ECO:0000256" key="2">
    <source>
        <dbReference type="ARBA" id="ARBA00004111"/>
    </source>
</evidence>
<dbReference type="EC" id="3.3.2.9" evidence="6"/>
<evidence type="ECO:0000313" key="11">
    <source>
        <dbReference type="Proteomes" id="UP000492821"/>
    </source>
</evidence>
<comment type="catalytic activity">
    <reaction evidence="6">
        <text>cis-stilbene oxide + H2O = (1R,2R)-hydrobenzoin</text>
        <dbReference type="Rhea" id="RHEA:23900"/>
        <dbReference type="ChEBI" id="CHEBI:15377"/>
        <dbReference type="ChEBI" id="CHEBI:50004"/>
        <dbReference type="ChEBI" id="CHEBI:50014"/>
        <dbReference type="EC" id="3.3.2.9"/>
    </reaction>
</comment>
<evidence type="ECO:0000256" key="1">
    <source>
        <dbReference type="ARBA" id="ARBA00000221"/>
    </source>
</evidence>
<keyword evidence="11" id="KW-1185">Reference proteome</keyword>
<sequence>MGLKGALLILVVATAGSVFYLQSSNKQPYEWPRNGYFGPGHPKQDDTTIRPFKINVSEEEIKELKRRLQTARIGHEQLENVSDFTFGFNKKTLLQFRDYWLNKYDWRKAEAQLNAFPQFTTQIEGVKVHFLHVKPPANKYKTVIPLLLAHGWPGNVYEFYKIIPLLTDPNNKLKPTIPSTVAFEVIAPSIPGYGWSEAGHKSGLNQIATARIFKKLVVERLGHDKFIAQGGDWGSAIVGNIGRMYPEHVYGIHMNSVFFMGNVKGNLLLLAGTIVPKLVYANREFDNFSFKTLFLEIIKESGYMHIQATKPDTIGVGLNDSPLGLMAYIIEKFSTWTNAGYRNLPDGGLLNRFTQDELLTIVSIYWFNQNILQSQRYYREFFADQGVQDFSGSYLKAPTGYASPPHDLGERIPPEVAKTMANVTHFTLLQEGGHFTAFEVPVPLANDIFNFAAKVAPVGVPPSKAKKGSEL</sequence>
<evidence type="ECO:0000256" key="8">
    <source>
        <dbReference type="SAM" id="Coils"/>
    </source>
</evidence>
<dbReference type="InterPro" id="IPR016292">
    <property type="entry name" value="Epoxide_hydrolase"/>
</dbReference>